<feature type="region of interest" description="Disordered" evidence="1">
    <location>
        <begin position="1"/>
        <end position="59"/>
    </location>
</feature>
<feature type="compositionally biased region" description="Basic and acidic residues" evidence="1">
    <location>
        <begin position="82"/>
        <end position="96"/>
    </location>
</feature>
<evidence type="ECO:0000313" key="2">
    <source>
        <dbReference type="EMBL" id="VDI68221.1"/>
    </source>
</evidence>
<protein>
    <submittedName>
        <fullName evidence="2">Uncharacterized protein</fullName>
    </submittedName>
</protein>
<accession>A0A8B6GRY5</accession>
<evidence type="ECO:0000256" key="1">
    <source>
        <dbReference type="SAM" id="MobiDB-lite"/>
    </source>
</evidence>
<feature type="compositionally biased region" description="Polar residues" evidence="1">
    <location>
        <begin position="29"/>
        <end position="48"/>
    </location>
</feature>
<comment type="caution">
    <text evidence="2">The sequence shown here is derived from an EMBL/GenBank/DDBJ whole genome shotgun (WGS) entry which is preliminary data.</text>
</comment>
<dbReference type="AlphaFoldDB" id="A0A8B6GRY5"/>
<reference evidence="2" key="1">
    <citation type="submission" date="2018-11" db="EMBL/GenBank/DDBJ databases">
        <authorList>
            <person name="Alioto T."/>
            <person name="Alioto T."/>
        </authorList>
    </citation>
    <scope>NUCLEOTIDE SEQUENCE</scope>
</reference>
<evidence type="ECO:0000313" key="3">
    <source>
        <dbReference type="Proteomes" id="UP000596742"/>
    </source>
</evidence>
<dbReference type="OrthoDB" id="6134538at2759"/>
<feature type="region of interest" description="Disordered" evidence="1">
    <location>
        <begin position="75"/>
        <end position="105"/>
    </location>
</feature>
<dbReference type="EMBL" id="UYJE01008886">
    <property type="protein sequence ID" value="VDI68221.1"/>
    <property type="molecule type" value="Genomic_DNA"/>
</dbReference>
<sequence length="105" mass="12022">MSKKTVDNDLDQQDIAPAQYPIDDKILYSQVSKGTQHSPSEDTQSPYSLSEGGVYDQSNERRHVVTNTDVYSHAVDTVYDSSEQHKRQDRREEIYDHVCGQKTDD</sequence>
<organism evidence="2 3">
    <name type="scientific">Mytilus galloprovincialis</name>
    <name type="common">Mediterranean mussel</name>
    <dbReference type="NCBI Taxonomy" id="29158"/>
    <lineage>
        <taxon>Eukaryota</taxon>
        <taxon>Metazoa</taxon>
        <taxon>Spiralia</taxon>
        <taxon>Lophotrochozoa</taxon>
        <taxon>Mollusca</taxon>
        <taxon>Bivalvia</taxon>
        <taxon>Autobranchia</taxon>
        <taxon>Pteriomorphia</taxon>
        <taxon>Mytilida</taxon>
        <taxon>Mytiloidea</taxon>
        <taxon>Mytilidae</taxon>
        <taxon>Mytilinae</taxon>
        <taxon>Mytilus</taxon>
    </lineage>
</organism>
<keyword evidence="3" id="KW-1185">Reference proteome</keyword>
<gene>
    <name evidence="2" type="ORF">MGAL_10B052199</name>
</gene>
<proteinExistence type="predicted"/>
<dbReference type="Proteomes" id="UP000596742">
    <property type="component" value="Unassembled WGS sequence"/>
</dbReference>
<name>A0A8B6GRY5_MYTGA</name>